<protein>
    <submittedName>
        <fullName evidence="1">Uncharacterized protein</fullName>
    </submittedName>
</protein>
<dbReference type="HOGENOM" id="CLU_2264187_0_0_1"/>
<accession>A0A0C9XF32</accession>
<reference evidence="1 2" key="1">
    <citation type="submission" date="2014-04" db="EMBL/GenBank/DDBJ databases">
        <authorList>
            <consortium name="DOE Joint Genome Institute"/>
            <person name="Kuo A."/>
            <person name="Kohler A."/>
            <person name="Nagy L.G."/>
            <person name="Floudas D."/>
            <person name="Copeland A."/>
            <person name="Barry K.W."/>
            <person name="Cichocki N."/>
            <person name="Veneault-Fourrey C."/>
            <person name="LaButti K."/>
            <person name="Lindquist E.A."/>
            <person name="Lipzen A."/>
            <person name="Lundell T."/>
            <person name="Morin E."/>
            <person name="Murat C."/>
            <person name="Sun H."/>
            <person name="Tunlid A."/>
            <person name="Henrissat B."/>
            <person name="Grigoriev I.V."/>
            <person name="Hibbett D.S."/>
            <person name="Martin F."/>
            <person name="Nordberg H.P."/>
            <person name="Cantor M.N."/>
            <person name="Hua S.X."/>
        </authorList>
    </citation>
    <scope>NUCLEOTIDE SEQUENCE [LARGE SCALE GENOMIC DNA]</scope>
    <source>
        <strain evidence="1 2">LaAM-08-1</strain>
    </source>
</reference>
<keyword evidence="2" id="KW-1185">Reference proteome</keyword>
<reference evidence="2" key="2">
    <citation type="submission" date="2015-01" db="EMBL/GenBank/DDBJ databases">
        <title>Evolutionary Origins and Diversification of the Mycorrhizal Mutualists.</title>
        <authorList>
            <consortium name="DOE Joint Genome Institute"/>
            <consortium name="Mycorrhizal Genomics Consortium"/>
            <person name="Kohler A."/>
            <person name="Kuo A."/>
            <person name="Nagy L.G."/>
            <person name="Floudas D."/>
            <person name="Copeland A."/>
            <person name="Barry K.W."/>
            <person name="Cichocki N."/>
            <person name="Veneault-Fourrey C."/>
            <person name="LaButti K."/>
            <person name="Lindquist E.A."/>
            <person name="Lipzen A."/>
            <person name="Lundell T."/>
            <person name="Morin E."/>
            <person name="Murat C."/>
            <person name="Riley R."/>
            <person name="Ohm R."/>
            <person name="Sun H."/>
            <person name="Tunlid A."/>
            <person name="Henrissat B."/>
            <person name="Grigoriev I.V."/>
            <person name="Hibbett D.S."/>
            <person name="Martin F."/>
        </authorList>
    </citation>
    <scope>NUCLEOTIDE SEQUENCE [LARGE SCALE GENOMIC DNA]</scope>
    <source>
        <strain evidence="2">LaAM-08-1</strain>
    </source>
</reference>
<proteinExistence type="predicted"/>
<dbReference type="Proteomes" id="UP000054477">
    <property type="component" value="Unassembled WGS sequence"/>
</dbReference>
<organism evidence="1 2">
    <name type="scientific">Laccaria amethystina LaAM-08-1</name>
    <dbReference type="NCBI Taxonomy" id="1095629"/>
    <lineage>
        <taxon>Eukaryota</taxon>
        <taxon>Fungi</taxon>
        <taxon>Dikarya</taxon>
        <taxon>Basidiomycota</taxon>
        <taxon>Agaricomycotina</taxon>
        <taxon>Agaricomycetes</taxon>
        <taxon>Agaricomycetidae</taxon>
        <taxon>Agaricales</taxon>
        <taxon>Agaricineae</taxon>
        <taxon>Hydnangiaceae</taxon>
        <taxon>Laccaria</taxon>
    </lineage>
</organism>
<dbReference type="AlphaFoldDB" id="A0A0C9XF32"/>
<sequence>MYHPMAPISARTTRIRCLSTQRSHRVDSPSCVSIRTFESGLQPIRTAHFPLHKVSYAPHDRCISSNNLQAPAPLSLSRRQHRRMTSPASSLTIVSLSYFQINL</sequence>
<evidence type="ECO:0000313" key="2">
    <source>
        <dbReference type="Proteomes" id="UP000054477"/>
    </source>
</evidence>
<dbReference type="EMBL" id="KN838779">
    <property type="protein sequence ID" value="KIJ94772.1"/>
    <property type="molecule type" value="Genomic_DNA"/>
</dbReference>
<evidence type="ECO:0000313" key="1">
    <source>
        <dbReference type="EMBL" id="KIJ94772.1"/>
    </source>
</evidence>
<name>A0A0C9XF32_9AGAR</name>
<gene>
    <name evidence="1" type="ORF">K443DRAFT_349722</name>
</gene>